<dbReference type="EMBL" id="BAABAS010000004">
    <property type="protein sequence ID" value="GAA4226053.1"/>
    <property type="molecule type" value="Genomic_DNA"/>
</dbReference>
<comment type="caution">
    <text evidence="1">The sequence shown here is derived from an EMBL/GenBank/DDBJ whole genome shotgun (WGS) entry which is preliminary data.</text>
</comment>
<evidence type="ECO:0000313" key="2">
    <source>
        <dbReference type="Proteomes" id="UP001501710"/>
    </source>
</evidence>
<dbReference type="GO" id="GO:0008168">
    <property type="term" value="F:methyltransferase activity"/>
    <property type="evidence" value="ECO:0007669"/>
    <property type="project" value="UniProtKB-KW"/>
</dbReference>
<dbReference type="RefSeq" id="WP_344890357.1">
    <property type="nucleotide sequence ID" value="NZ_BAABAS010000004.1"/>
</dbReference>
<keyword evidence="1" id="KW-0808">Transferase</keyword>
<name>A0ABP8BUF5_9ACTN</name>
<proteinExistence type="predicted"/>
<keyword evidence="2" id="KW-1185">Reference proteome</keyword>
<dbReference type="InterPro" id="IPR029063">
    <property type="entry name" value="SAM-dependent_MTases_sf"/>
</dbReference>
<dbReference type="Gene3D" id="3.40.50.150">
    <property type="entry name" value="Vaccinia Virus protein VP39"/>
    <property type="match status" value="1"/>
</dbReference>
<sequence>MKIPEDVLAVLADQRTVIDGNRVRIGLELERDLYQRVDKILKEAGGKWDGRKKVRAHVFRHNVEDLMHHAILAGEFVSARDLGWFPTPPAVVEEMLRHASVSENRPGLTVLEPSAGTGAIAGPASARGAMVDCVELDEHRAAALTERCRPNRVVCGDFLRLDPLDYQQGFQRVLMNPPFKDALTHVDHAIGFLGDDALLVSVLPESVIWRSDRAHTEFRQLVETSGGTFVSLPTDAFESVGTRVRTVLAVLPTGELGALRTHSWHRSRPRQAFLFDL</sequence>
<reference evidence="2" key="1">
    <citation type="journal article" date="2019" name="Int. J. Syst. Evol. Microbiol.">
        <title>The Global Catalogue of Microorganisms (GCM) 10K type strain sequencing project: providing services to taxonomists for standard genome sequencing and annotation.</title>
        <authorList>
            <consortium name="The Broad Institute Genomics Platform"/>
            <consortium name="The Broad Institute Genome Sequencing Center for Infectious Disease"/>
            <person name="Wu L."/>
            <person name="Ma J."/>
        </authorList>
    </citation>
    <scope>NUCLEOTIDE SEQUENCE [LARGE SCALE GENOMIC DNA]</scope>
    <source>
        <strain evidence="2">JCM 17440</strain>
    </source>
</reference>
<dbReference type="SUPFAM" id="SSF53335">
    <property type="entry name" value="S-adenosyl-L-methionine-dependent methyltransferases"/>
    <property type="match status" value="1"/>
</dbReference>
<organism evidence="1 2">
    <name type="scientific">Actinomadura meridiana</name>
    <dbReference type="NCBI Taxonomy" id="559626"/>
    <lineage>
        <taxon>Bacteria</taxon>
        <taxon>Bacillati</taxon>
        <taxon>Actinomycetota</taxon>
        <taxon>Actinomycetes</taxon>
        <taxon>Streptosporangiales</taxon>
        <taxon>Thermomonosporaceae</taxon>
        <taxon>Actinomadura</taxon>
    </lineage>
</organism>
<gene>
    <name evidence="1" type="ORF">GCM10022254_09700</name>
</gene>
<accession>A0ABP8BUF5</accession>
<evidence type="ECO:0000313" key="1">
    <source>
        <dbReference type="EMBL" id="GAA4226053.1"/>
    </source>
</evidence>
<keyword evidence="1" id="KW-0489">Methyltransferase</keyword>
<dbReference type="Proteomes" id="UP001501710">
    <property type="component" value="Unassembled WGS sequence"/>
</dbReference>
<dbReference type="CDD" id="cd02440">
    <property type="entry name" value="AdoMet_MTases"/>
    <property type="match status" value="1"/>
</dbReference>
<dbReference type="GO" id="GO:0032259">
    <property type="term" value="P:methylation"/>
    <property type="evidence" value="ECO:0007669"/>
    <property type="project" value="UniProtKB-KW"/>
</dbReference>
<protein>
    <submittedName>
        <fullName evidence="1">Methyltransferase</fullName>
    </submittedName>
</protein>
<dbReference type="PRINTS" id="PR00507">
    <property type="entry name" value="N12N6MTFRASE"/>
</dbReference>